<evidence type="ECO:0000256" key="1">
    <source>
        <dbReference type="SAM" id="Phobius"/>
    </source>
</evidence>
<comment type="caution">
    <text evidence="2">The sequence shown here is derived from an EMBL/GenBank/DDBJ whole genome shotgun (WGS) entry which is preliminary data.</text>
</comment>
<evidence type="ECO:0000313" key="3">
    <source>
        <dbReference type="Proteomes" id="UP000298416"/>
    </source>
</evidence>
<evidence type="ECO:0000313" key="2">
    <source>
        <dbReference type="EMBL" id="KAG6432372.1"/>
    </source>
</evidence>
<name>A0A8X9A816_SALSN</name>
<feature type="transmembrane region" description="Helical" evidence="1">
    <location>
        <begin position="35"/>
        <end position="59"/>
    </location>
</feature>
<keyword evidence="1" id="KW-0812">Transmembrane</keyword>
<gene>
    <name evidence="2" type="ORF">SASPL_103948</name>
</gene>
<reference evidence="2" key="2">
    <citation type="submission" date="2020-08" db="EMBL/GenBank/DDBJ databases">
        <title>Plant Genome Project.</title>
        <authorList>
            <person name="Zhang R.-G."/>
        </authorList>
    </citation>
    <scope>NUCLEOTIDE SEQUENCE</scope>
    <source>
        <strain evidence="2">Huo1</strain>
        <tissue evidence="2">Leaf</tissue>
    </source>
</reference>
<accession>A0A8X9A816</accession>
<sequence>MAERREQEKPLASAIPANSKLSPFPPEFISHRRHWCLKCCGCSAAFLLILAVTTLIHMLTIFHVRHPTTASFKFHEAATEVYYDGALVGEGRASPGEAGHRGWMFWLDAPVPLRIPLEFLLLVGLTLRQGAPVPRSNRWHHPPRFRRGYCVWEYETRD</sequence>
<reference evidence="2" key="1">
    <citation type="submission" date="2018-01" db="EMBL/GenBank/DDBJ databases">
        <authorList>
            <person name="Mao J.F."/>
        </authorList>
    </citation>
    <scope>NUCLEOTIDE SEQUENCE</scope>
    <source>
        <strain evidence="2">Huo1</strain>
        <tissue evidence="2">Leaf</tissue>
    </source>
</reference>
<keyword evidence="3" id="KW-1185">Reference proteome</keyword>
<keyword evidence="1" id="KW-1133">Transmembrane helix</keyword>
<dbReference type="Proteomes" id="UP000298416">
    <property type="component" value="Unassembled WGS sequence"/>
</dbReference>
<dbReference type="AlphaFoldDB" id="A0A8X9A816"/>
<keyword evidence="1" id="KW-0472">Membrane</keyword>
<organism evidence="2">
    <name type="scientific">Salvia splendens</name>
    <name type="common">Scarlet sage</name>
    <dbReference type="NCBI Taxonomy" id="180675"/>
    <lineage>
        <taxon>Eukaryota</taxon>
        <taxon>Viridiplantae</taxon>
        <taxon>Streptophyta</taxon>
        <taxon>Embryophyta</taxon>
        <taxon>Tracheophyta</taxon>
        <taxon>Spermatophyta</taxon>
        <taxon>Magnoliopsida</taxon>
        <taxon>eudicotyledons</taxon>
        <taxon>Gunneridae</taxon>
        <taxon>Pentapetalae</taxon>
        <taxon>asterids</taxon>
        <taxon>lamiids</taxon>
        <taxon>Lamiales</taxon>
        <taxon>Lamiaceae</taxon>
        <taxon>Nepetoideae</taxon>
        <taxon>Mentheae</taxon>
        <taxon>Salviinae</taxon>
        <taxon>Salvia</taxon>
        <taxon>Salvia subgen. Calosphace</taxon>
        <taxon>core Calosphace</taxon>
    </lineage>
</organism>
<proteinExistence type="predicted"/>
<protein>
    <submittedName>
        <fullName evidence="2">Uncharacterized protein</fullName>
    </submittedName>
</protein>
<dbReference type="EMBL" id="PNBA02000002">
    <property type="protein sequence ID" value="KAG6432372.1"/>
    <property type="molecule type" value="Genomic_DNA"/>
</dbReference>